<reference evidence="1" key="1">
    <citation type="submission" date="2015-07" db="EMBL/GenBank/DDBJ databases">
        <title>MeaNS - Measles Nucleotide Surveillance Program.</title>
        <authorList>
            <person name="Tran T."/>
            <person name="Druce J."/>
        </authorList>
    </citation>
    <scope>NUCLEOTIDE SEQUENCE</scope>
    <source>
        <strain evidence="1">UCB-OBI-ISO-001</strain>
        <tissue evidence="1">Gonad</tissue>
    </source>
</reference>
<protein>
    <submittedName>
        <fullName evidence="1">Uncharacterized protein</fullName>
    </submittedName>
</protein>
<dbReference type="AlphaFoldDB" id="A0A0L8G1Z5"/>
<dbReference type="EMBL" id="KQ424537">
    <property type="protein sequence ID" value="KOF70855.1"/>
    <property type="molecule type" value="Genomic_DNA"/>
</dbReference>
<sequence>MKMVTPDLQLNFFHVLFFIIQNAHQSPFTFRFNTSPVHGIQVGFIFSINILSVNDHICSQRTLYDFHDWLGTQMSYNFYYVQYSEYM</sequence>
<gene>
    <name evidence="1" type="ORF">OCBIM_22002087mg</name>
</gene>
<name>A0A0L8G1Z5_OCTBM</name>
<dbReference type="EMBL" id="KQ424537">
    <property type="protein sequence ID" value="KOF70853.1"/>
    <property type="molecule type" value="Genomic_DNA"/>
</dbReference>
<organism evidence="1">
    <name type="scientific">Octopus bimaculoides</name>
    <name type="common">California two-spotted octopus</name>
    <dbReference type="NCBI Taxonomy" id="37653"/>
    <lineage>
        <taxon>Eukaryota</taxon>
        <taxon>Metazoa</taxon>
        <taxon>Spiralia</taxon>
        <taxon>Lophotrochozoa</taxon>
        <taxon>Mollusca</taxon>
        <taxon>Cephalopoda</taxon>
        <taxon>Coleoidea</taxon>
        <taxon>Octopodiformes</taxon>
        <taxon>Octopoda</taxon>
        <taxon>Incirrata</taxon>
        <taxon>Octopodidae</taxon>
        <taxon>Octopus</taxon>
    </lineage>
</organism>
<proteinExistence type="predicted"/>
<dbReference type="EMBL" id="KQ424537">
    <property type="protein sequence ID" value="KOF70854.1"/>
    <property type="molecule type" value="Genomic_DNA"/>
</dbReference>
<accession>A0A0L8G1Z5</accession>
<evidence type="ECO:0000313" key="1">
    <source>
        <dbReference type="EMBL" id="KOF70854.1"/>
    </source>
</evidence>